<evidence type="ECO:0000256" key="5">
    <source>
        <dbReference type="ARBA" id="ARBA00022473"/>
    </source>
</evidence>
<evidence type="ECO:0000256" key="15">
    <source>
        <dbReference type="ARBA" id="ARBA00023273"/>
    </source>
</evidence>
<dbReference type="Pfam" id="PF00400">
    <property type="entry name" value="WD40"/>
    <property type="match status" value="4"/>
</dbReference>
<dbReference type="PROSITE" id="PS50294">
    <property type="entry name" value="WD_REPEATS_REGION"/>
    <property type="match status" value="2"/>
</dbReference>
<evidence type="ECO:0000256" key="4">
    <source>
        <dbReference type="ARBA" id="ARBA00022443"/>
    </source>
</evidence>
<dbReference type="InterPro" id="IPR015943">
    <property type="entry name" value="WD40/YVTN_repeat-like_dom_sf"/>
</dbReference>
<evidence type="ECO:0000256" key="3">
    <source>
        <dbReference type="ARBA" id="ARBA00004536"/>
    </source>
</evidence>
<evidence type="ECO:0000259" key="21">
    <source>
        <dbReference type="PROSITE" id="PS50002"/>
    </source>
</evidence>
<dbReference type="PROSITE" id="PS50002">
    <property type="entry name" value="SH3"/>
    <property type="match status" value="1"/>
</dbReference>
<keyword evidence="13" id="KW-0969">Cilium</keyword>
<feature type="repeat" description="WD" evidence="19">
    <location>
        <begin position="635"/>
        <end position="676"/>
    </location>
</feature>
<dbReference type="GO" id="GO:0030154">
    <property type="term" value="P:cell differentiation"/>
    <property type="evidence" value="ECO:0007669"/>
    <property type="project" value="UniProtKB-KW"/>
</dbReference>
<dbReference type="FunFam" id="2.130.10.10:FF:000112">
    <property type="entry name" value="jouberin isoform X2"/>
    <property type="match status" value="1"/>
</dbReference>
<evidence type="ECO:0000256" key="19">
    <source>
        <dbReference type="PROSITE-ProRule" id="PRU00221"/>
    </source>
</evidence>
<dbReference type="Pfam" id="PF00018">
    <property type="entry name" value="SH3_1"/>
    <property type="match status" value="1"/>
</dbReference>
<evidence type="ECO:0000256" key="7">
    <source>
        <dbReference type="ARBA" id="ARBA00022553"/>
    </source>
</evidence>
<organism evidence="22 23">
    <name type="scientific">Odontophorus gujanensis</name>
    <name type="common">marbled wood quail</name>
    <dbReference type="NCBI Taxonomy" id="886794"/>
    <lineage>
        <taxon>Eukaryota</taxon>
        <taxon>Metazoa</taxon>
        <taxon>Chordata</taxon>
        <taxon>Craniata</taxon>
        <taxon>Vertebrata</taxon>
        <taxon>Euteleostomi</taxon>
        <taxon>Archelosauria</taxon>
        <taxon>Archosauria</taxon>
        <taxon>Dinosauria</taxon>
        <taxon>Saurischia</taxon>
        <taxon>Theropoda</taxon>
        <taxon>Coelurosauria</taxon>
        <taxon>Aves</taxon>
        <taxon>Neognathae</taxon>
        <taxon>Galloanserae</taxon>
        <taxon>Galliformes</taxon>
        <taxon>Odontophoridae</taxon>
        <taxon>Odontophorus</taxon>
    </lineage>
</organism>
<evidence type="ECO:0000313" key="22">
    <source>
        <dbReference type="EMBL" id="NXJ09414.1"/>
    </source>
</evidence>
<dbReference type="GO" id="GO:0005912">
    <property type="term" value="C:adherens junction"/>
    <property type="evidence" value="ECO:0007669"/>
    <property type="project" value="UniProtKB-SubCell"/>
</dbReference>
<feature type="repeat" description="WD" evidence="19">
    <location>
        <begin position="835"/>
        <end position="864"/>
    </location>
</feature>
<dbReference type="SUPFAM" id="SSF50978">
    <property type="entry name" value="WD40 repeat-like"/>
    <property type="match status" value="1"/>
</dbReference>
<dbReference type="InterPro" id="IPR036322">
    <property type="entry name" value="WD40_repeat_dom_sf"/>
</dbReference>
<dbReference type="PANTHER" id="PTHR44499">
    <property type="entry name" value="JOUBERIN"/>
    <property type="match status" value="1"/>
</dbReference>
<dbReference type="GO" id="GO:0005814">
    <property type="term" value="C:centriole"/>
    <property type="evidence" value="ECO:0007669"/>
    <property type="project" value="UniProtKB-SubCell"/>
</dbReference>
<comment type="caution">
    <text evidence="22">The sequence shown here is derived from an EMBL/GenBank/DDBJ whole genome shotgun (WGS) entry which is preliminary data.</text>
</comment>
<keyword evidence="12" id="KW-0965">Cell junction</keyword>
<dbReference type="SMART" id="SM00326">
    <property type="entry name" value="SH3"/>
    <property type="match status" value="1"/>
</dbReference>
<dbReference type="Gene3D" id="2.30.30.40">
    <property type="entry name" value="SH3 Domains"/>
    <property type="match status" value="1"/>
</dbReference>
<evidence type="ECO:0000256" key="1">
    <source>
        <dbReference type="ARBA" id="ARBA00004114"/>
    </source>
</evidence>
<evidence type="ECO:0000256" key="2">
    <source>
        <dbReference type="ARBA" id="ARBA00004120"/>
    </source>
</evidence>
<feature type="compositionally biased region" description="Basic and acidic residues" evidence="20">
    <location>
        <begin position="1148"/>
        <end position="1162"/>
    </location>
</feature>
<reference evidence="22 23" key="1">
    <citation type="submission" date="2019-09" db="EMBL/GenBank/DDBJ databases">
        <title>Bird 10,000 Genomes (B10K) Project - Family phase.</title>
        <authorList>
            <person name="Zhang G."/>
        </authorList>
    </citation>
    <scope>NUCLEOTIDE SEQUENCE [LARGE SCALE GENOMIC DNA]</scope>
    <source>
        <strain evidence="22">B10K-DU-001-53</strain>
        <tissue evidence="22">Muscle</tissue>
    </source>
</reference>
<evidence type="ECO:0000256" key="6">
    <source>
        <dbReference type="ARBA" id="ARBA00022490"/>
    </source>
</evidence>
<evidence type="ECO:0000256" key="20">
    <source>
        <dbReference type="SAM" id="MobiDB-lite"/>
    </source>
</evidence>
<proteinExistence type="predicted"/>
<keyword evidence="23" id="KW-1185">Reference proteome</keyword>
<dbReference type="GO" id="GO:0036064">
    <property type="term" value="C:ciliary basal body"/>
    <property type="evidence" value="ECO:0007669"/>
    <property type="project" value="TreeGrafter"/>
</dbReference>
<feature type="region of interest" description="Disordered" evidence="20">
    <location>
        <begin position="1121"/>
        <end position="1189"/>
    </location>
</feature>
<dbReference type="EMBL" id="VXAB01006371">
    <property type="protein sequence ID" value="NXJ09414.1"/>
    <property type="molecule type" value="Genomic_DNA"/>
</dbReference>
<feature type="compositionally biased region" description="Basic and acidic residues" evidence="20">
    <location>
        <begin position="130"/>
        <end position="141"/>
    </location>
</feature>
<keyword evidence="8 19" id="KW-0853">WD repeat</keyword>
<dbReference type="SMART" id="SM00320">
    <property type="entry name" value="WD40"/>
    <property type="match status" value="7"/>
</dbReference>
<keyword evidence="14" id="KW-0206">Cytoskeleton</keyword>
<dbReference type="CDD" id="cd11812">
    <property type="entry name" value="SH3_AHI-1"/>
    <property type="match status" value="1"/>
</dbReference>
<evidence type="ECO:0000256" key="8">
    <source>
        <dbReference type="ARBA" id="ARBA00022574"/>
    </source>
</evidence>
<evidence type="ECO:0000313" key="23">
    <source>
        <dbReference type="Proteomes" id="UP000522663"/>
    </source>
</evidence>
<dbReference type="Gene3D" id="2.130.10.10">
    <property type="entry name" value="YVTN repeat-like/Quinoprotein amine dehydrogenase"/>
    <property type="match status" value="1"/>
</dbReference>
<gene>
    <name evidence="22" type="primary">Ahi1</name>
    <name evidence="22" type="ORF">ODOGUJ_R01009</name>
</gene>
<dbReference type="InterPro" id="IPR052803">
    <property type="entry name" value="Cilium-Associated_Jouberin"/>
</dbReference>
<feature type="domain" description="SH3" evidence="21">
    <location>
        <begin position="1047"/>
        <end position="1107"/>
    </location>
</feature>
<dbReference type="PANTHER" id="PTHR44499:SF1">
    <property type="entry name" value="JOUBERIN"/>
    <property type="match status" value="1"/>
</dbReference>
<dbReference type="Proteomes" id="UP000522663">
    <property type="component" value="Unassembled WGS sequence"/>
</dbReference>
<keyword evidence="7" id="KW-0597">Phosphoprotein</keyword>
<accession>A0A7K9YKA0</accession>
<dbReference type="OrthoDB" id="2096344at2759"/>
<feature type="repeat" description="WD" evidence="19">
    <location>
        <begin position="725"/>
        <end position="757"/>
    </location>
</feature>
<dbReference type="InterPro" id="IPR001680">
    <property type="entry name" value="WD40_rpt"/>
</dbReference>
<dbReference type="InterPro" id="IPR035832">
    <property type="entry name" value="AHI1_SH3"/>
</dbReference>
<comment type="subcellular location">
    <subcellularLocation>
        <location evidence="3">Cell junction</location>
        <location evidence="3">Adherens junction</location>
    </subcellularLocation>
    <subcellularLocation>
        <location evidence="2">Cytoplasm</location>
        <location evidence="2">Cytoskeleton</location>
        <location evidence="2">Cilium basal body</location>
    </subcellularLocation>
    <subcellularLocation>
        <location evidence="1">Cytoplasm</location>
        <location evidence="1">Cytoskeleton</location>
        <location evidence="1">Microtubule organizing center</location>
        <location evidence="1">Centrosome</location>
        <location evidence="1">Centriole</location>
    </subcellularLocation>
</comment>
<protein>
    <recommendedName>
        <fullName evidence="17">Jouberin</fullName>
    </recommendedName>
</protein>
<dbReference type="CDD" id="cd00200">
    <property type="entry name" value="WD40"/>
    <property type="match status" value="1"/>
</dbReference>
<evidence type="ECO:0000256" key="17">
    <source>
        <dbReference type="ARBA" id="ARBA00071144"/>
    </source>
</evidence>
<keyword evidence="15" id="KW-0966">Cell projection</keyword>
<feature type="compositionally biased region" description="Polar residues" evidence="20">
    <location>
        <begin position="1220"/>
        <end position="1231"/>
    </location>
</feature>
<evidence type="ECO:0000256" key="13">
    <source>
        <dbReference type="ARBA" id="ARBA00023069"/>
    </source>
</evidence>
<keyword evidence="11" id="KW-0970">Cilium biogenesis/degradation</keyword>
<feature type="region of interest" description="Disordered" evidence="20">
    <location>
        <begin position="48"/>
        <end position="79"/>
    </location>
</feature>
<evidence type="ECO:0000256" key="18">
    <source>
        <dbReference type="PROSITE-ProRule" id="PRU00192"/>
    </source>
</evidence>
<comment type="function">
    <text evidence="16">Involved in vesicle trafficking and required for ciliogenesis, formation of primary non-motile cilium, and recruitment of RAB8A to the basal body of primary cilium. Component of the tectonic-like complex, a complex localized at the transition zone of primary cilia and acting as a barrier that prevents diffusion of transmembrane proteins between the cilia and plasma membranes. Involved in neuronal differentiation. As a positive modulator of classical Wnt signaling, may play a crucial role in ciliary signaling during cerebellum embryonic development.</text>
</comment>
<sequence>SVESEAKAKTKVRFEEIFRRHAGLADERKSRKKKFHSQESIVLDTFRSNSDLTKESGNDEDFINNTYNPEEESPRFTKNKLREKASITEKINNDVVSGEANKQTKSNKKKKKLLEEQFNEEENLREAKLESFETKINDFPRKRTKSKSQTDVPRPEGDGKMKNSFTEVRNATELEEEEDLIQAYMLYLGENEMNAIKKKIRMKLKEQMSEFTSAVQSHEVTLSDEVGRKKKKKKEAAVACEAETSAMSLSELQHHPTEGHNENHLLESGFVSEGQNLEEGMEKQKPKVKKIKKKNKKEVNTGVTAENDEEMRTSEISTQSKSGFDDELVLGVYIHRSDRLKTDLVSRPVVKIHIVDQNSGLYVKKDHRERKVVSCYEGEQIDHVLPIMTQPYDFRQFKSTVPEWEEQVIFNERFNYFIQNTEGSPRVILFFEILDFLSMDEVRVNSDAQIQECGFRKVCWAFLKLVGANGVLNVDGKLRLQLYYPPSKSRSHSDVVEVYDWWAKCPRNRYPSTLYVTIRGIKLPDHVAPSFRSMVAVQQEQSSATLCELHREGSKKSCEIGSSEEKKEQLKWSRLPGQACRIPNKHLFSLRGGDMGCFCIRFSHDGKTLAAACAGKNGYPIALYEIPSGQFVREFYGHLNIVYDLCWSKDSQHLLTASSDGTVRMWKIETQVASAVKVFPHPSFVYTAKYHPVADSLVVTGCYDAVIRVWNASVKEIHGQLLQELDGHKSFINTLCFDTEGIHMFSGDSSGLIIVWDTSVKGSSQCLFQHWRINKEIKENDLRGTPVNHLEVHPNGRRLLIHARDSTLRIMDLRILSTKKYIGATNYREKIHSTLTPCGMFLFSGSEDGKAYVWNPETGDQVAVYSELSFTSPLRDVAFHPHEHMVSFCAFGQNQPILVYIYDYKVAQQEAELVKDLSSSLSTAAPGGPQIISSFSEIPMQKSSVMSPADQFVSVARTSMRMQKLKQKLDSVTASSNLLLPAPSLLSPHSKLSLPNTLSAPLNPLYSFSGCFSPVGNPLSHTLLGRIQMSDDRLTALGERGGSSCLPKQEAVVALYDYTAHRSDELTIHRSDIIQVLYKDNDNWWFGSLANGQQGYFPANYVAGEKEYEEQPSGLVSDCAPLLPKGPKETEESSPTLHKMSPVISKSGDLKCISERDTDRDSPSTQSVKKKKKRIQNNVIENQPCLMGLDSPVSSANDVENEPTAHVVELKKKKRAVRGSNLSAGGKTNTAFEPECHDV</sequence>
<keyword evidence="6" id="KW-0963">Cytoplasm</keyword>
<keyword evidence="10" id="KW-0221">Differentiation</keyword>
<dbReference type="FunFam" id="2.30.30.40:FF:000132">
    <property type="entry name" value="jouberin isoform X2"/>
    <property type="match status" value="1"/>
</dbReference>
<evidence type="ECO:0000256" key="14">
    <source>
        <dbReference type="ARBA" id="ARBA00023212"/>
    </source>
</evidence>
<dbReference type="PROSITE" id="PS50082">
    <property type="entry name" value="WD_REPEATS_2"/>
    <property type="match status" value="4"/>
</dbReference>
<feature type="repeat" description="WD" evidence="19">
    <location>
        <begin position="678"/>
        <end position="711"/>
    </location>
</feature>
<dbReference type="GO" id="GO:0044458">
    <property type="term" value="P:motile cilium assembly"/>
    <property type="evidence" value="ECO:0007669"/>
    <property type="project" value="TreeGrafter"/>
</dbReference>
<keyword evidence="9" id="KW-0677">Repeat</keyword>
<dbReference type="InterPro" id="IPR001452">
    <property type="entry name" value="SH3_domain"/>
</dbReference>
<evidence type="ECO:0000256" key="9">
    <source>
        <dbReference type="ARBA" id="ARBA00022737"/>
    </source>
</evidence>
<name>A0A7K9YKA0_9GALL</name>
<feature type="non-terminal residue" evidence="22">
    <location>
        <position position="1239"/>
    </location>
</feature>
<feature type="non-terminal residue" evidence="22">
    <location>
        <position position="1"/>
    </location>
</feature>
<evidence type="ECO:0000256" key="11">
    <source>
        <dbReference type="ARBA" id="ARBA00022794"/>
    </source>
</evidence>
<keyword evidence="5" id="KW-0217">Developmental protein</keyword>
<evidence type="ECO:0000256" key="16">
    <source>
        <dbReference type="ARBA" id="ARBA00058395"/>
    </source>
</evidence>
<feature type="region of interest" description="Disordered" evidence="20">
    <location>
        <begin position="1215"/>
        <end position="1239"/>
    </location>
</feature>
<keyword evidence="4 18" id="KW-0728">SH3 domain</keyword>
<dbReference type="AlphaFoldDB" id="A0A7K9YKA0"/>
<feature type="region of interest" description="Disordered" evidence="20">
    <location>
        <begin position="130"/>
        <end position="174"/>
    </location>
</feature>
<evidence type="ECO:0000256" key="12">
    <source>
        <dbReference type="ARBA" id="ARBA00022949"/>
    </source>
</evidence>
<dbReference type="PRINTS" id="PR00452">
    <property type="entry name" value="SH3DOMAIN"/>
</dbReference>
<dbReference type="SUPFAM" id="SSF50044">
    <property type="entry name" value="SH3-domain"/>
    <property type="match status" value="1"/>
</dbReference>
<evidence type="ECO:0000256" key="10">
    <source>
        <dbReference type="ARBA" id="ARBA00022782"/>
    </source>
</evidence>
<dbReference type="InterPro" id="IPR036028">
    <property type="entry name" value="SH3-like_dom_sf"/>
</dbReference>